<feature type="non-terminal residue" evidence="2">
    <location>
        <position position="1"/>
    </location>
</feature>
<organism evidence="2 3">
    <name type="scientific">Apolygus lucorum</name>
    <name type="common">Small green plant bug</name>
    <name type="synonym">Lygocoris lucorum</name>
    <dbReference type="NCBI Taxonomy" id="248454"/>
    <lineage>
        <taxon>Eukaryota</taxon>
        <taxon>Metazoa</taxon>
        <taxon>Ecdysozoa</taxon>
        <taxon>Arthropoda</taxon>
        <taxon>Hexapoda</taxon>
        <taxon>Insecta</taxon>
        <taxon>Pterygota</taxon>
        <taxon>Neoptera</taxon>
        <taxon>Paraneoptera</taxon>
        <taxon>Hemiptera</taxon>
        <taxon>Heteroptera</taxon>
        <taxon>Panheteroptera</taxon>
        <taxon>Cimicomorpha</taxon>
        <taxon>Miridae</taxon>
        <taxon>Mirini</taxon>
        <taxon>Apolygus</taxon>
    </lineage>
</organism>
<sequence length="74" mass="8418">MTLYLLLPLEEPFPAVLRRGVIRDSIQFPNKNEDGAQMQRSTMREPPSPRVPMQAPQKQLENPPTTTTRSSLTI</sequence>
<dbReference type="EMBL" id="WIXP02000004">
    <property type="protein sequence ID" value="KAF6212177.1"/>
    <property type="molecule type" value="Genomic_DNA"/>
</dbReference>
<dbReference type="AlphaFoldDB" id="A0A8S9XTA9"/>
<feature type="region of interest" description="Disordered" evidence="1">
    <location>
        <begin position="27"/>
        <end position="74"/>
    </location>
</feature>
<gene>
    <name evidence="2" type="ORF">GE061_012698</name>
</gene>
<feature type="compositionally biased region" description="Polar residues" evidence="1">
    <location>
        <begin position="56"/>
        <end position="74"/>
    </location>
</feature>
<evidence type="ECO:0000313" key="3">
    <source>
        <dbReference type="Proteomes" id="UP000466442"/>
    </source>
</evidence>
<proteinExistence type="predicted"/>
<protein>
    <submittedName>
        <fullName evidence="2">Uncharacterized protein</fullName>
    </submittedName>
</protein>
<comment type="caution">
    <text evidence="2">The sequence shown here is derived from an EMBL/GenBank/DDBJ whole genome shotgun (WGS) entry which is preliminary data.</text>
</comment>
<name>A0A8S9XTA9_APOLU</name>
<accession>A0A8S9XTA9</accession>
<dbReference type="Proteomes" id="UP000466442">
    <property type="component" value="Unassembled WGS sequence"/>
</dbReference>
<evidence type="ECO:0000313" key="2">
    <source>
        <dbReference type="EMBL" id="KAF6212177.1"/>
    </source>
</evidence>
<keyword evidence="3" id="KW-1185">Reference proteome</keyword>
<evidence type="ECO:0000256" key="1">
    <source>
        <dbReference type="SAM" id="MobiDB-lite"/>
    </source>
</evidence>
<reference evidence="2" key="1">
    <citation type="journal article" date="2021" name="Mol. Ecol. Resour.">
        <title>Apolygus lucorum genome provides insights into omnivorousness and mesophyll feeding.</title>
        <authorList>
            <person name="Liu Y."/>
            <person name="Liu H."/>
            <person name="Wang H."/>
            <person name="Huang T."/>
            <person name="Liu B."/>
            <person name="Yang B."/>
            <person name="Yin L."/>
            <person name="Li B."/>
            <person name="Zhang Y."/>
            <person name="Zhang S."/>
            <person name="Jiang F."/>
            <person name="Zhang X."/>
            <person name="Ren Y."/>
            <person name="Wang B."/>
            <person name="Wang S."/>
            <person name="Lu Y."/>
            <person name="Wu K."/>
            <person name="Fan W."/>
            <person name="Wang G."/>
        </authorList>
    </citation>
    <scope>NUCLEOTIDE SEQUENCE</scope>
    <source>
        <strain evidence="2">12Hb</strain>
    </source>
</reference>